<proteinExistence type="predicted"/>
<dbReference type="EMBL" id="CCKQ01000812">
    <property type="protein sequence ID" value="CDW71909.1"/>
    <property type="molecule type" value="Genomic_DNA"/>
</dbReference>
<organism evidence="1 2">
    <name type="scientific">Stylonychia lemnae</name>
    <name type="common">Ciliate</name>
    <dbReference type="NCBI Taxonomy" id="5949"/>
    <lineage>
        <taxon>Eukaryota</taxon>
        <taxon>Sar</taxon>
        <taxon>Alveolata</taxon>
        <taxon>Ciliophora</taxon>
        <taxon>Intramacronucleata</taxon>
        <taxon>Spirotrichea</taxon>
        <taxon>Stichotrichia</taxon>
        <taxon>Sporadotrichida</taxon>
        <taxon>Oxytrichidae</taxon>
        <taxon>Stylonychinae</taxon>
        <taxon>Stylonychia</taxon>
    </lineage>
</organism>
<dbReference type="Proteomes" id="UP000039865">
    <property type="component" value="Unassembled WGS sequence"/>
</dbReference>
<sequence>MINSLLPLRQLGCLNEQRENYHLSYDEQLDSTNLSQNHCQQLQFAKETEFVSGSNSTIPSGSLSSSFFKSSFIFQICCTQINDNLSLFSKEQHAKISRQVTVRIDENVKKSANQAQNPQKIIIPLDVTIIDIELKIQLQLNSNPCTMQTNNPLMFPAIYKIEAFSLIFMIVARYVGTRSNPCNLQNLSGHFHAKTNNSAYHKINDDLRLHQPSVNLLDIRRVYTTPNTVNAILRIKANLQMKKISLFLSC</sequence>
<evidence type="ECO:0000313" key="1">
    <source>
        <dbReference type="EMBL" id="CDW71909.1"/>
    </source>
</evidence>
<dbReference type="AlphaFoldDB" id="A0A077ZR28"/>
<reference evidence="1 2" key="1">
    <citation type="submission" date="2014-06" db="EMBL/GenBank/DDBJ databases">
        <authorList>
            <person name="Swart Estienne"/>
        </authorList>
    </citation>
    <scope>NUCLEOTIDE SEQUENCE [LARGE SCALE GENOMIC DNA]</scope>
    <source>
        <strain evidence="1 2">130c</strain>
    </source>
</reference>
<evidence type="ECO:0000313" key="2">
    <source>
        <dbReference type="Proteomes" id="UP000039865"/>
    </source>
</evidence>
<dbReference type="InParanoid" id="A0A077ZR28"/>
<keyword evidence="2" id="KW-1185">Reference proteome</keyword>
<protein>
    <submittedName>
        <fullName evidence="1">Uncharacterized protein</fullName>
    </submittedName>
</protein>
<gene>
    <name evidence="1" type="primary">Contig11769.g12582</name>
    <name evidence="1" type="ORF">STYLEM_859</name>
</gene>
<accession>A0A077ZR28</accession>
<name>A0A077ZR28_STYLE</name>